<dbReference type="OrthoDB" id="8195830at2759"/>
<gene>
    <name evidence="2" type="ORF">CEUTPL_LOCUS4271</name>
</gene>
<dbReference type="AlphaFoldDB" id="A0A9N9MG29"/>
<reference evidence="2" key="1">
    <citation type="submission" date="2022-01" db="EMBL/GenBank/DDBJ databases">
        <authorList>
            <person name="King R."/>
        </authorList>
    </citation>
    <scope>NUCLEOTIDE SEQUENCE</scope>
</reference>
<accession>A0A9N9MG29</accession>
<feature type="domain" description="MADF" evidence="1">
    <location>
        <begin position="18"/>
        <end position="64"/>
    </location>
</feature>
<dbReference type="Proteomes" id="UP001152799">
    <property type="component" value="Chromosome 14"/>
</dbReference>
<keyword evidence="3" id="KW-1185">Reference proteome</keyword>
<dbReference type="EMBL" id="OU892290">
    <property type="protein sequence ID" value="CAG9763613.1"/>
    <property type="molecule type" value="Genomic_DNA"/>
</dbReference>
<dbReference type="Pfam" id="PF10545">
    <property type="entry name" value="MADF_DNA_bdg"/>
    <property type="match status" value="1"/>
</dbReference>
<name>A0A9N9MG29_9CUCU</name>
<dbReference type="InterPro" id="IPR006578">
    <property type="entry name" value="MADF-dom"/>
</dbReference>
<evidence type="ECO:0000313" key="3">
    <source>
        <dbReference type="Proteomes" id="UP001152799"/>
    </source>
</evidence>
<sequence length="131" mass="15159">MDSENELQYQQSLDLGLLIELVQGYNHLYDLSNKHYKDNNKKEESWKEISEIMGVSASRSLKRKADPDCAEMVEAAKRVADSISSRKSTAVKEPTQNEAFCQYNLSRLNSMDKDEAKQKRRRMLLIVEDLE</sequence>
<organism evidence="2 3">
    <name type="scientific">Ceutorhynchus assimilis</name>
    <name type="common">cabbage seed weevil</name>
    <dbReference type="NCBI Taxonomy" id="467358"/>
    <lineage>
        <taxon>Eukaryota</taxon>
        <taxon>Metazoa</taxon>
        <taxon>Ecdysozoa</taxon>
        <taxon>Arthropoda</taxon>
        <taxon>Hexapoda</taxon>
        <taxon>Insecta</taxon>
        <taxon>Pterygota</taxon>
        <taxon>Neoptera</taxon>
        <taxon>Endopterygota</taxon>
        <taxon>Coleoptera</taxon>
        <taxon>Polyphaga</taxon>
        <taxon>Cucujiformia</taxon>
        <taxon>Curculionidae</taxon>
        <taxon>Ceutorhynchinae</taxon>
        <taxon>Ceutorhynchus</taxon>
    </lineage>
</organism>
<evidence type="ECO:0000259" key="1">
    <source>
        <dbReference type="Pfam" id="PF10545"/>
    </source>
</evidence>
<protein>
    <recommendedName>
        <fullName evidence="1">MADF domain-containing protein</fullName>
    </recommendedName>
</protein>
<proteinExistence type="predicted"/>
<evidence type="ECO:0000313" key="2">
    <source>
        <dbReference type="EMBL" id="CAG9763613.1"/>
    </source>
</evidence>